<comment type="similarity">
    <text evidence="1">Belongs to the UPF0276 family.</text>
</comment>
<dbReference type="InterPro" id="IPR007801">
    <property type="entry name" value="MbnB/TglH/ChrH"/>
</dbReference>
<dbReference type="RefSeq" id="WP_164211867.1">
    <property type="nucleotide sequence ID" value="NZ_JAAGSC010000043.1"/>
</dbReference>
<proteinExistence type="inferred from homology"/>
<gene>
    <name evidence="2" type="ORF">G3I74_12090</name>
</gene>
<reference evidence="2 3" key="1">
    <citation type="submission" date="2020-02" db="EMBL/GenBank/DDBJ databases">
        <authorList>
            <person name="Zhang X.-Y."/>
        </authorList>
    </citation>
    <scope>NUCLEOTIDE SEQUENCE [LARGE SCALE GENOMIC DNA]</scope>
    <source>
        <strain evidence="2 3">C33</strain>
    </source>
</reference>
<dbReference type="InterPro" id="IPR036237">
    <property type="entry name" value="Xyl_isomerase-like_sf"/>
</dbReference>
<organism evidence="2 3">
    <name type="scientific">Wenzhouxiangella limi</name>
    <dbReference type="NCBI Taxonomy" id="2707351"/>
    <lineage>
        <taxon>Bacteria</taxon>
        <taxon>Pseudomonadati</taxon>
        <taxon>Pseudomonadota</taxon>
        <taxon>Gammaproteobacteria</taxon>
        <taxon>Chromatiales</taxon>
        <taxon>Wenzhouxiangellaceae</taxon>
        <taxon>Wenzhouxiangella</taxon>
    </lineage>
</organism>
<dbReference type="PANTHER" id="PTHR42194:SF1">
    <property type="entry name" value="UPF0276 PROTEIN HI_1600"/>
    <property type="match status" value="1"/>
</dbReference>
<keyword evidence="3" id="KW-1185">Reference proteome</keyword>
<dbReference type="Proteomes" id="UP000484885">
    <property type="component" value="Unassembled WGS sequence"/>
</dbReference>
<dbReference type="NCBIfam" id="NF003818">
    <property type="entry name" value="PRK05409.1"/>
    <property type="match status" value="1"/>
</dbReference>
<evidence type="ECO:0000256" key="1">
    <source>
        <dbReference type="HAMAP-Rule" id="MF_00697"/>
    </source>
</evidence>
<dbReference type="Pfam" id="PF05114">
    <property type="entry name" value="MbnB_TglH_ChrH"/>
    <property type="match status" value="1"/>
</dbReference>
<evidence type="ECO:0000313" key="2">
    <source>
        <dbReference type="EMBL" id="NDY96471.1"/>
    </source>
</evidence>
<protein>
    <recommendedName>
        <fullName evidence="1">UPF0276 protein G3I74_12090</fullName>
    </recommendedName>
</protein>
<name>A0A845V8H7_9GAMM</name>
<dbReference type="HAMAP" id="MF_00697">
    <property type="entry name" value="UPF0276"/>
    <property type="match status" value="1"/>
</dbReference>
<accession>A0A845V8H7</accession>
<dbReference type="AlphaFoldDB" id="A0A845V8H7"/>
<comment type="caution">
    <text evidence="2">The sequence shown here is derived from an EMBL/GenBank/DDBJ whole genome shotgun (WGS) entry which is preliminary data.</text>
</comment>
<dbReference type="Gene3D" id="3.20.20.150">
    <property type="entry name" value="Divalent-metal-dependent TIM barrel enzymes"/>
    <property type="match status" value="1"/>
</dbReference>
<dbReference type="PANTHER" id="PTHR42194">
    <property type="entry name" value="UPF0276 PROTEIN HI_1600"/>
    <property type="match status" value="1"/>
</dbReference>
<evidence type="ECO:0000313" key="3">
    <source>
        <dbReference type="Proteomes" id="UP000484885"/>
    </source>
</evidence>
<dbReference type="EMBL" id="JAAGSC010000043">
    <property type="protein sequence ID" value="NDY96471.1"/>
    <property type="molecule type" value="Genomic_DNA"/>
</dbReference>
<sequence>MSSNDRPVHGAGLGLRRALLGPLQDADLEKVGFLELAPENWIGVGGRLRRQLAWYTERFPLVCHGLSLSIGAPEPLDSSYLKRLRSFLDEHEVRCFSEHLSYCSEHGHLYDLMPLPFLPETVAWVADRIAQVQDALGRQIAVENISYYAPVATEMSELEFINEVCTRADCLLLLDVNNVHVNSVNHGYDPDDFLAGLPHDRVAYLHVAGHHHEADDLIVDTHGAPVADPVWGLLRHAYGILGAAPTVLERDFNFPPVPDLLAEVATIARLQHDQDSKRGQHAA</sequence>
<dbReference type="SUPFAM" id="SSF51658">
    <property type="entry name" value="Xylose isomerase-like"/>
    <property type="match status" value="1"/>
</dbReference>